<reference evidence="2" key="1">
    <citation type="submission" date="2022-11" db="UniProtKB">
        <authorList>
            <consortium name="WormBaseParasite"/>
        </authorList>
    </citation>
    <scope>IDENTIFICATION</scope>
</reference>
<dbReference type="Proteomes" id="UP000887565">
    <property type="component" value="Unplaced"/>
</dbReference>
<dbReference type="AlphaFoldDB" id="A0A915KPE3"/>
<evidence type="ECO:0000313" key="2">
    <source>
        <dbReference type="WBParaSite" id="nRc.2.0.1.t40656-RA"/>
    </source>
</evidence>
<protein>
    <submittedName>
        <fullName evidence="2">Uncharacterized protein</fullName>
    </submittedName>
</protein>
<organism evidence="1 2">
    <name type="scientific">Romanomermis culicivorax</name>
    <name type="common">Nematode worm</name>
    <dbReference type="NCBI Taxonomy" id="13658"/>
    <lineage>
        <taxon>Eukaryota</taxon>
        <taxon>Metazoa</taxon>
        <taxon>Ecdysozoa</taxon>
        <taxon>Nematoda</taxon>
        <taxon>Enoplea</taxon>
        <taxon>Dorylaimia</taxon>
        <taxon>Mermithida</taxon>
        <taxon>Mermithoidea</taxon>
        <taxon>Mermithidae</taxon>
        <taxon>Romanomermis</taxon>
    </lineage>
</organism>
<dbReference type="WBParaSite" id="nRc.2.0.1.t40656-RA">
    <property type="protein sequence ID" value="nRc.2.0.1.t40656-RA"/>
    <property type="gene ID" value="nRc.2.0.1.g40656"/>
</dbReference>
<evidence type="ECO:0000313" key="1">
    <source>
        <dbReference type="Proteomes" id="UP000887565"/>
    </source>
</evidence>
<keyword evidence="1" id="KW-1185">Reference proteome</keyword>
<name>A0A915KPE3_ROMCU</name>
<proteinExistence type="predicted"/>
<accession>A0A915KPE3</accession>
<sequence length="206" mass="22286">MEQQQTIMMTALLEKIDKIAINKSKSSSCDVLTTARLPALAKPILEYCLLLPVAPSNQPSTNPQNASNHCHAHVLAGETDSQVEEIEAEGSDQPLQSGPHCTMSIATSDPDLTNHEPAPLDKLLGLHMDKQKLEFALKKMTKKTRITAAQKATTDQGAPAAPQLLDTIFQPPMVEAISIAMQAENRTTQATNPMILKIVEALQTAN</sequence>